<evidence type="ECO:0000313" key="3">
    <source>
        <dbReference type="Proteomes" id="UP000019376"/>
    </source>
</evidence>
<keyword evidence="3" id="KW-1185">Reference proteome</keyword>
<evidence type="ECO:0000313" key="2">
    <source>
        <dbReference type="EMBL" id="EPS33321.1"/>
    </source>
</evidence>
<dbReference type="EMBL" id="KB644415">
    <property type="protein sequence ID" value="EPS33321.1"/>
    <property type="molecule type" value="Genomic_DNA"/>
</dbReference>
<organism evidence="2 3">
    <name type="scientific">Penicillium oxalicum (strain 114-2 / CGMCC 5302)</name>
    <name type="common">Penicillium decumbens</name>
    <dbReference type="NCBI Taxonomy" id="933388"/>
    <lineage>
        <taxon>Eukaryota</taxon>
        <taxon>Fungi</taxon>
        <taxon>Dikarya</taxon>
        <taxon>Ascomycota</taxon>
        <taxon>Pezizomycotina</taxon>
        <taxon>Eurotiomycetes</taxon>
        <taxon>Eurotiomycetidae</taxon>
        <taxon>Eurotiales</taxon>
        <taxon>Aspergillaceae</taxon>
        <taxon>Penicillium</taxon>
    </lineage>
</organism>
<dbReference type="Proteomes" id="UP000019376">
    <property type="component" value="Unassembled WGS sequence"/>
</dbReference>
<accession>S7ZX53</accession>
<reference evidence="2 3" key="1">
    <citation type="journal article" date="2013" name="PLoS ONE">
        <title>Genomic and secretomic analyses reveal unique features of the lignocellulolytic enzyme system of Penicillium decumbens.</title>
        <authorList>
            <person name="Liu G."/>
            <person name="Zhang L."/>
            <person name="Wei X."/>
            <person name="Zou G."/>
            <person name="Qin Y."/>
            <person name="Ma L."/>
            <person name="Li J."/>
            <person name="Zheng H."/>
            <person name="Wang S."/>
            <person name="Wang C."/>
            <person name="Xun L."/>
            <person name="Zhao G.-P."/>
            <person name="Zhou Z."/>
            <person name="Qu Y."/>
        </authorList>
    </citation>
    <scope>NUCLEOTIDE SEQUENCE [LARGE SCALE GENOMIC DNA]</scope>
    <source>
        <strain evidence="3">114-2 / CGMCC 5302</strain>
    </source>
</reference>
<keyword evidence="1" id="KW-1133">Transmembrane helix</keyword>
<evidence type="ECO:0000256" key="1">
    <source>
        <dbReference type="SAM" id="Phobius"/>
    </source>
</evidence>
<keyword evidence="1" id="KW-0472">Membrane</keyword>
<feature type="transmembrane region" description="Helical" evidence="1">
    <location>
        <begin position="34"/>
        <end position="55"/>
    </location>
</feature>
<name>S7ZX53_PENO1</name>
<proteinExistence type="predicted"/>
<protein>
    <submittedName>
        <fullName evidence="2">Uncharacterized protein</fullName>
    </submittedName>
</protein>
<dbReference type="AlphaFoldDB" id="S7ZX53"/>
<sequence>MSLVLPSHANWCAIELFRDGLLIHVENVPSPGGVHFSIGGVALNFHHGGCFFFWISLLSISPLRSDCLIICYLCFHQISPSSLVYVVYPKGSLLVCLLLFCLFPFCLFDLRITRQIPASLSIPLSPLFLGVYTYLPLDDSID</sequence>
<feature type="transmembrane region" description="Helical" evidence="1">
    <location>
        <begin position="67"/>
        <end position="86"/>
    </location>
</feature>
<dbReference type="HOGENOM" id="CLU_1816459_0_0_1"/>
<feature type="transmembrane region" description="Helical" evidence="1">
    <location>
        <begin position="117"/>
        <end position="135"/>
    </location>
</feature>
<keyword evidence="1" id="KW-0812">Transmembrane</keyword>
<feature type="transmembrane region" description="Helical" evidence="1">
    <location>
        <begin position="92"/>
        <end position="110"/>
    </location>
</feature>
<gene>
    <name evidence="2" type="ORF">PDE_08283</name>
</gene>